<evidence type="ECO:0000256" key="2">
    <source>
        <dbReference type="SAM" id="Phobius"/>
    </source>
</evidence>
<evidence type="ECO:0000256" key="1">
    <source>
        <dbReference type="SAM" id="MobiDB-lite"/>
    </source>
</evidence>
<keyword evidence="2" id="KW-0472">Membrane</keyword>
<feature type="region of interest" description="Disordered" evidence="1">
    <location>
        <begin position="59"/>
        <end position="93"/>
    </location>
</feature>
<gene>
    <name evidence="3" type="ORF">CEUTPL_LOCUS7516</name>
</gene>
<keyword evidence="4" id="KW-1185">Reference proteome</keyword>
<protein>
    <submittedName>
        <fullName evidence="3">Uncharacterized protein</fullName>
    </submittedName>
</protein>
<dbReference type="Proteomes" id="UP001152799">
    <property type="component" value="Chromosome 3"/>
</dbReference>
<sequence length="229" mass="25223">MFQPKKQPGEDSSSSSNNWAIFIDYFTAIVLVIAAVASAELPSNNRGFLAQEPPYAARGFRPAGPAFNLPQRQQQPPTAYGPPSATTTEVPTTTETIETTTILEPQVESFRVTPDVDQTQQQQNPGAFYVVVPQNQLYASAKLVQQQPRLVPLQAVPAFAKIQEVPTFAKIQEVPTFAKIQQVPTFAKIQEVPQFAQLNYNYNVPLVASSAYTSFVSTPYSSSYIQSFQ</sequence>
<name>A0A9N9MM25_9CUCU</name>
<dbReference type="AlphaFoldDB" id="A0A9N9MM25"/>
<accession>A0A9N9MM25</accession>
<keyword evidence="2" id="KW-0812">Transmembrane</keyword>
<organism evidence="3 4">
    <name type="scientific">Ceutorhynchus assimilis</name>
    <name type="common">cabbage seed weevil</name>
    <dbReference type="NCBI Taxonomy" id="467358"/>
    <lineage>
        <taxon>Eukaryota</taxon>
        <taxon>Metazoa</taxon>
        <taxon>Ecdysozoa</taxon>
        <taxon>Arthropoda</taxon>
        <taxon>Hexapoda</taxon>
        <taxon>Insecta</taxon>
        <taxon>Pterygota</taxon>
        <taxon>Neoptera</taxon>
        <taxon>Endopterygota</taxon>
        <taxon>Coleoptera</taxon>
        <taxon>Polyphaga</taxon>
        <taxon>Cucujiformia</taxon>
        <taxon>Curculionidae</taxon>
        <taxon>Ceutorhynchinae</taxon>
        <taxon>Ceutorhynchus</taxon>
    </lineage>
</organism>
<evidence type="ECO:0000313" key="4">
    <source>
        <dbReference type="Proteomes" id="UP001152799"/>
    </source>
</evidence>
<keyword evidence="2" id="KW-1133">Transmembrane helix</keyword>
<dbReference type="EMBL" id="OU892279">
    <property type="protein sequence ID" value="CAG9766947.1"/>
    <property type="molecule type" value="Genomic_DNA"/>
</dbReference>
<evidence type="ECO:0000313" key="3">
    <source>
        <dbReference type="EMBL" id="CAG9766947.1"/>
    </source>
</evidence>
<dbReference type="OrthoDB" id="8197587at2759"/>
<proteinExistence type="predicted"/>
<reference evidence="3" key="1">
    <citation type="submission" date="2022-01" db="EMBL/GenBank/DDBJ databases">
        <authorList>
            <person name="King R."/>
        </authorList>
    </citation>
    <scope>NUCLEOTIDE SEQUENCE</scope>
</reference>
<feature type="transmembrane region" description="Helical" evidence="2">
    <location>
        <begin position="20"/>
        <end position="39"/>
    </location>
</feature>